<gene>
    <name evidence="4" type="primary">spoIID</name>
    <name evidence="4" type="ORF">ACFFJ8_03525</name>
</gene>
<dbReference type="PANTHER" id="PTHR30032">
    <property type="entry name" value="N-ACETYLMURAMOYL-L-ALANINE AMIDASE-RELATED"/>
    <property type="match status" value="1"/>
</dbReference>
<keyword evidence="5" id="KW-1185">Reference proteome</keyword>
<dbReference type="InterPro" id="IPR014225">
    <property type="entry name" value="Spore_II_D_firmicutes"/>
</dbReference>
<sequence length="414" mass="45434">MGRMKWRIVQKRGKRLGSKRWWLGFMSGAAAILIINGILDATNGAAEKGLLKEKLESAPIIEPAPFTSKEALDAGSLNPSRAEQGKPIQDVQSNQSTDSSSRAASGHTNGASGQSPAGDEAKPVLAQSWYDRLRVQVYLTEEKQVESMPIELYVRGVLAGEMPLDFELEALKAQAIAARTYIYRRLSSGDRSGMKAVKADVTDTVQHQVYVPLETLLTRWKGEAKEDNLTRLNRAVEETKGQILTYNGEPIQAAFFSTSNGYTENASDYWAIDLPYLRSVTSPWDKAISPRYKETVTMKLSTFASKLGVKKSAIRSMRVIETTEGKRIKSVAAGNKTFTGRQVREKLGLASSQFSWKIDGGEIIITTFGYGHGVGMSQWGANGMAQAGKSAQQIVEYYYSGAKVEQASKLPLRS</sequence>
<dbReference type="InterPro" id="IPR051922">
    <property type="entry name" value="Bact_Sporulation_Assoc"/>
</dbReference>
<dbReference type="InterPro" id="IPR013693">
    <property type="entry name" value="SpoIID/LytB_N"/>
</dbReference>
<feature type="compositionally biased region" description="Polar residues" evidence="1">
    <location>
        <begin position="90"/>
        <end position="115"/>
    </location>
</feature>
<dbReference type="Proteomes" id="UP001589818">
    <property type="component" value="Unassembled WGS sequence"/>
</dbReference>
<accession>A0ABV6J4F6</accession>
<evidence type="ECO:0000313" key="5">
    <source>
        <dbReference type="Proteomes" id="UP001589818"/>
    </source>
</evidence>
<dbReference type="NCBIfam" id="TIGR02669">
    <property type="entry name" value="SpoIID_LytB"/>
    <property type="match status" value="1"/>
</dbReference>
<dbReference type="PANTHER" id="PTHR30032:SF4">
    <property type="entry name" value="AMIDASE ENHANCER"/>
    <property type="match status" value="1"/>
</dbReference>
<keyword evidence="2" id="KW-0472">Membrane</keyword>
<dbReference type="Pfam" id="PF08486">
    <property type="entry name" value="SpoIID"/>
    <property type="match status" value="1"/>
</dbReference>
<dbReference type="InterPro" id="IPR013486">
    <property type="entry name" value="SpoIID/LytB"/>
</dbReference>
<protein>
    <submittedName>
        <fullName evidence="4">Stage II sporulation protein D</fullName>
    </submittedName>
</protein>
<evidence type="ECO:0000313" key="4">
    <source>
        <dbReference type="EMBL" id="MFC0390442.1"/>
    </source>
</evidence>
<feature type="transmembrane region" description="Helical" evidence="2">
    <location>
        <begin position="21"/>
        <end position="39"/>
    </location>
</feature>
<evidence type="ECO:0000256" key="1">
    <source>
        <dbReference type="SAM" id="MobiDB-lite"/>
    </source>
</evidence>
<proteinExistence type="predicted"/>
<dbReference type="EMBL" id="JBHLVF010000008">
    <property type="protein sequence ID" value="MFC0390442.1"/>
    <property type="molecule type" value="Genomic_DNA"/>
</dbReference>
<keyword evidence="2" id="KW-1133">Transmembrane helix</keyword>
<keyword evidence="2" id="KW-0812">Transmembrane</keyword>
<evidence type="ECO:0000259" key="3">
    <source>
        <dbReference type="Pfam" id="PF08486"/>
    </source>
</evidence>
<dbReference type="RefSeq" id="WP_256555455.1">
    <property type="nucleotide sequence ID" value="NZ_JANHOF010000010.1"/>
</dbReference>
<feature type="region of interest" description="Disordered" evidence="1">
    <location>
        <begin position="76"/>
        <end position="120"/>
    </location>
</feature>
<comment type="caution">
    <text evidence="4">The sequence shown here is derived from an EMBL/GenBank/DDBJ whole genome shotgun (WGS) entry which is preliminary data.</text>
</comment>
<evidence type="ECO:0000256" key="2">
    <source>
        <dbReference type="SAM" id="Phobius"/>
    </source>
</evidence>
<dbReference type="NCBIfam" id="TIGR02870">
    <property type="entry name" value="spore_II_D"/>
    <property type="match status" value="1"/>
</dbReference>
<name>A0ABV6J4F6_9BACL</name>
<organism evidence="4 5">
    <name type="scientific">Paenibacillus mendelii</name>
    <dbReference type="NCBI Taxonomy" id="206163"/>
    <lineage>
        <taxon>Bacteria</taxon>
        <taxon>Bacillati</taxon>
        <taxon>Bacillota</taxon>
        <taxon>Bacilli</taxon>
        <taxon>Bacillales</taxon>
        <taxon>Paenibacillaceae</taxon>
        <taxon>Paenibacillus</taxon>
    </lineage>
</organism>
<reference evidence="4 5" key="1">
    <citation type="submission" date="2024-09" db="EMBL/GenBank/DDBJ databases">
        <authorList>
            <person name="Sun Q."/>
            <person name="Mori K."/>
        </authorList>
    </citation>
    <scope>NUCLEOTIDE SEQUENCE [LARGE SCALE GENOMIC DNA]</scope>
    <source>
        <strain evidence="4 5">CCM 4839</strain>
    </source>
</reference>
<feature type="domain" description="Sporulation stage II protein D amidase enhancer LytB N-terminal" evidence="3">
    <location>
        <begin position="141"/>
        <end position="246"/>
    </location>
</feature>